<dbReference type="EMBL" id="ATLK01000001">
    <property type="protein sequence ID" value="KFF31680.1"/>
    <property type="molecule type" value="Genomic_DNA"/>
</dbReference>
<reference evidence="2 3" key="1">
    <citation type="journal article" date="2014" name="Appl. Environ. Microbiol.">
        <title>Genomic encyclopedia of type strains of the genus Bifidobacterium.</title>
        <authorList>
            <person name="Milani C."/>
            <person name="Lugli G.A."/>
            <person name="Duranti S."/>
            <person name="Turroni F."/>
            <person name="Bottacini F."/>
            <person name="Mangifesta M."/>
            <person name="Sanchez B."/>
            <person name="Viappiani A."/>
            <person name="Mancabelli L."/>
            <person name="Taminiau B."/>
            <person name="Delcenserie V."/>
            <person name="Barrangou R."/>
            <person name="Margolles A."/>
            <person name="van Sinderen D."/>
            <person name="Ventura M."/>
        </authorList>
    </citation>
    <scope>NUCLEOTIDE SEQUENCE [LARGE SCALE GENOMIC DNA]</scope>
    <source>
        <strain evidence="2 3">DSM 19703</strain>
    </source>
</reference>
<comment type="caution">
    <text evidence="2">The sequence shown here is derived from an EMBL/GenBank/DDBJ whole genome shotgun (WGS) entry which is preliminary data.</text>
</comment>
<keyword evidence="1" id="KW-0812">Transmembrane</keyword>
<dbReference type="AlphaFoldDB" id="A0A080N4S7"/>
<proteinExistence type="predicted"/>
<evidence type="ECO:0000313" key="3">
    <source>
        <dbReference type="Proteomes" id="UP000028730"/>
    </source>
</evidence>
<evidence type="ECO:0000256" key="1">
    <source>
        <dbReference type="SAM" id="Phobius"/>
    </source>
</evidence>
<evidence type="ECO:0000313" key="2">
    <source>
        <dbReference type="EMBL" id="KFF31680.1"/>
    </source>
</evidence>
<accession>A0A080N4S7</accession>
<keyword evidence="1" id="KW-1133">Transmembrane helix</keyword>
<name>A0A080N4S7_9BIFI</name>
<protein>
    <submittedName>
        <fullName evidence="2">Uncharacterized protein</fullName>
    </submittedName>
</protein>
<keyword evidence="3" id="KW-1185">Reference proteome</keyword>
<organism evidence="2 3">
    <name type="scientific">Bifidobacterium bombi DSM 19703</name>
    <dbReference type="NCBI Taxonomy" id="1341695"/>
    <lineage>
        <taxon>Bacteria</taxon>
        <taxon>Bacillati</taxon>
        <taxon>Actinomycetota</taxon>
        <taxon>Actinomycetes</taxon>
        <taxon>Bifidobacteriales</taxon>
        <taxon>Bifidobacteriaceae</taxon>
        <taxon>Bifidobacterium</taxon>
    </lineage>
</organism>
<keyword evidence="1" id="KW-0472">Membrane</keyword>
<dbReference type="Proteomes" id="UP000028730">
    <property type="component" value="Unassembled WGS sequence"/>
</dbReference>
<dbReference type="STRING" id="1341695.BBOMB_1067"/>
<feature type="transmembrane region" description="Helical" evidence="1">
    <location>
        <begin position="6"/>
        <end position="31"/>
    </location>
</feature>
<sequence>MSVADWITLIASIVTVVFSTGTVVVLISSCVREAKARRKSSAQRQEKTSR</sequence>
<gene>
    <name evidence="2" type="ORF">BBOMB_1067</name>
</gene>